<organism evidence="3 4">
    <name type="scientific">Helcococcus bovis</name>
    <dbReference type="NCBI Taxonomy" id="3153252"/>
    <lineage>
        <taxon>Bacteria</taxon>
        <taxon>Bacillati</taxon>
        <taxon>Bacillota</taxon>
        <taxon>Tissierellia</taxon>
        <taxon>Tissierellales</taxon>
        <taxon>Peptoniphilaceae</taxon>
        <taxon>Helcococcus</taxon>
    </lineage>
</organism>
<dbReference type="Gene3D" id="3.40.250.10">
    <property type="entry name" value="Rhodanese-like domain"/>
    <property type="match status" value="1"/>
</dbReference>
<sequence length="225" mass="24905">MKKIISSILALVLVFSLVACGSTTKKETMKETAKETIQEETKAENPAEKKYISVAIDDKHAIATNDNKTFEIYELSSKYHPTLSMGNKYEFKIDPAKIQGDKLTFDKDLEMLGIKVGFPLSAQGYQKLMEKVKNVKVVDTRDAKSFGEKTVEGAVNINGAEALKAVKSRKIKDFKNDSLKDFTSKDIVVVFGNSPEENAAVAEILFNVSHVMVTFNGGDIKEVLK</sequence>
<keyword evidence="4" id="KW-1185">Reference proteome</keyword>
<accession>A0ABW9F8J2</accession>
<reference evidence="3 4" key="1">
    <citation type="journal article" date="2024" name="Front. Microbiol.">
        <title>Pangenomic and biochemical analyses of Helcococcus ovis reveal widespread tetracycline resistance and a novel bacterial species, Helcococcus bovis.</title>
        <authorList>
            <person name="Cunha F."/>
            <person name="Zhai Y."/>
            <person name="Casaro S."/>
            <person name="Jones K.L."/>
            <person name="Hernandez M."/>
            <person name="Bisinotto R.S."/>
            <person name="Kariyawasam S."/>
            <person name="Brown M.B."/>
            <person name="Phillips A."/>
            <person name="Jeong K.C."/>
            <person name="Galvao K.N."/>
        </authorList>
    </citation>
    <scope>NUCLEOTIDE SEQUENCE [LARGE SCALE GENOMIC DNA]</scope>
    <source>
        <strain evidence="3 4">KG197</strain>
    </source>
</reference>
<dbReference type="SUPFAM" id="SSF52821">
    <property type="entry name" value="Rhodanese/Cell cycle control phosphatase"/>
    <property type="match status" value="1"/>
</dbReference>
<feature type="domain" description="Rhodanese" evidence="2">
    <location>
        <begin position="124"/>
        <end position="209"/>
    </location>
</feature>
<protein>
    <submittedName>
        <fullName evidence="3">Rhodanese-like domain-containing protein</fullName>
    </submittedName>
</protein>
<gene>
    <name evidence="3" type="ORF">ABGF40_08070</name>
</gene>
<dbReference type="EMBL" id="JBFNFH010000025">
    <property type="protein sequence ID" value="MFM1525614.1"/>
    <property type="molecule type" value="Genomic_DNA"/>
</dbReference>
<dbReference type="Proteomes" id="UP001629536">
    <property type="component" value="Unassembled WGS sequence"/>
</dbReference>
<dbReference type="RefSeq" id="WP_408126992.1">
    <property type="nucleotide sequence ID" value="NZ_JBFNFH010000025.1"/>
</dbReference>
<feature type="signal peptide" evidence="1">
    <location>
        <begin position="1"/>
        <end position="21"/>
    </location>
</feature>
<dbReference type="InterPro" id="IPR036873">
    <property type="entry name" value="Rhodanese-like_dom_sf"/>
</dbReference>
<evidence type="ECO:0000256" key="1">
    <source>
        <dbReference type="SAM" id="SignalP"/>
    </source>
</evidence>
<evidence type="ECO:0000259" key="2">
    <source>
        <dbReference type="Pfam" id="PF00581"/>
    </source>
</evidence>
<dbReference type="InterPro" id="IPR001763">
    <property type="entry name" value="Rhodanese-like_dom"/>
</dbReference>
<dbReference type="Pfam" id="PF00581">
    <property type="entry name" value="Rhodanese"/>
    <property type="match status" value="1"/>
</dbReference>
<name>A0ABW9F8J2_9FIRM</name>
<comment type="caution">
    <text evidence="3">The sequence shown here is derived from an EMBL/GenBank/DDBJ whole genome shotgun (WGS) entry which is preliminary data.</text>
</comment>
<evidence type="ECO:0000313" key="3">
    <source>
        <dbReference type="EMBL" id="MFM1525614.1"/>
    </source>
</evidence>
<keyword evidence="1" id="KW-0732">Signal</keyword>
<evidence type="ECO:0000313" key="4">
    <source>
        <dbReference type="Proteomes" id="UP001629536"/>
    </source>
</evidence>
<proteinExistence type="predicted"/>
<feature type="chain" id="PRO_5045263311" evidence="1">
    <location>
        <begin position="22"/>
        <end position="225"/>
    </location>
</feature>
<dbReference type="PROSITE" id="PS51257">
    <property type="entry name" value="PROKAR_LIPOPROTEIN"/>
    <property type="match status" value="1"/>
</dbReference>